<reference evidence="18" key="1">
    <citation type="submission" date="2024-04" db="EMBL/GenBank/DDBJ databases">
        <title>Salinicola lusitanus LLJ914,a marine bacterium isolated from the Okinawa Trough.</title>
        <authorList>
            <person name="Li J."/>
        </authorList>
    </citation>
    <scope>NUCLEOTIDE SEQUENCE [LARGE SCALE GENOMIC DNA]</scope>
</reference>
<dbReference type="GO" id="GO:0043256">
    <property type="term" value="C:laminin complex"/>
    <property type="evidence" value="ECO:0007669"/>
    <property type="project" value="TreeGrafter"/>
</dbReference>
<keyword evidence="4 14" id="KW-0732">Signal</keyword>
<dbReference type="GO" id="GO:0034446">
    <property type="term" value="P:substrate adhesion-dependent cell spreading"/>
    <property type="evidence" value="ECO:0007669"/>
    <property type="project" value="TreeGrafter"/>
</dbReference>
<keyword evidence="6" id="KW-0084">Basement membrane</keyword>
<dbReference type="CDD" id="cd00055">
    <property type="entry name" value="EGF_Lam"/>
    <property type="match status" value="3"/>
</dbReference>
<evidence type="ECO:0000256" key="6">
    <source>
        <dbReference type="ARBA" id="ARBA00022869"/>
    </source>
</evidence>
<dbReference type="InterPro" id="IPR002049">
    <property type="entry name" value="LE_dom"/>
</dbReference>
<feature type="domain" description="Laminin EGF-like" evidence="15">
    <location>
        <begin position="308"/>
        <end position="370"/>
    </location>
</feature>
<evidence type="ECO:0000256" key="2">
    <source>
        <dbReference type="ARBA" id="ARBA00022525"/>
    </source>
</evidence>
<keyword evidence="9 12" id="KW-1015">Disulfide bond</keyword>
<dbReference type="PROSITE" id="PS51117">
    <property type="entry name" value="LAMININ_NTER"/>
    <property type="match status" value="1"/>
</dbReference>
<keyword evidence="7" id="KW-0130">Cell adhesion</keyword>
<evidence type="ECO:0000259" key="15">
    <source>
        <dbReference type="PROSITE" id="PS50027"/>
    </source>
</evidence>
<evidence type="ECO:0000256" key="3">
    <source>
        <dbReference type="ARBA" id="ARBA00022530"/>
    </source>
</evidence>
<feature type="disulfide bond" evidence="12">
    <location>
        <begin position="401"/>
        <end position="410"/>
    </location>
</feature>
<dbReference type="InterPro" id="IPR056863">
    <property type="entry name" value="LMN_ATRN_NET-like_EGF"/>
</dbReference>
<feature type="disulfide bond" evidence="12">
    <location>
        <begin position="273"/>
        <end position="282"/>
    </location>
</feature>
<dbReference type="FunFam" id="2.10.25.10:FF:000084">
    <property type="entry name" value="Laminin subunit alpha 3"/>
    <property type="match status" value="1"/>
</dbReference>
<evidence type="ECO:0000256" key="4">
    <source>
        <dbReference type="ARBA" id="ARBA00022729"/>
    </source>
</evidence>
<proteinExistence type="predicted"/>
<dbReference type="AlphaFoldDB" id="A0AAW0N278"/>
<evidence type="ECO:0000256" key="5">
    <source>
        <dbReference type="ARBA" id="ARBA00022737"/>
    </source>
</evidence>
<dbReference type="FunFam" id="2.170.300.10:FF:000001">
    <property type="entry name" value="Laminin subunit beta-1"/>
    <property type="match status" value="1"/>
</dbReference>
<gene>
    <name evidence="17" type="ORF">WMY93_027106</name>
</gene>
<feature type="region of interest" description="Disordered" evidence="13">
    <location>
        <begin position="426"/>
        <end position="449"/>
    </location>
</feature>
<dbReference type="SMART" id="SM00180">
    <property type="entry name" value="EGF_Lam"/>
    <property type="match status" value="3"/>
</dbReference>
<feature type="domain" description="Laminin EGF-like" evidence="15">
    <location>
        <begin position="371"/>
        <end position="430"/>
    </location>
</feature>
<dbReference type="Pfam" id="PF24973">
    <property type="entry name" value="EGF_LMN_ATRN"/>
    <property type="match status" value="1"/>
</dbReference>
<evidence type="ECO:0000259" key="16">
    <source>
        <dbReference type="PROSITE" id="PS51117"/>
    </source>
</evidence>
<dbReference type="EMBL" id="JBBPFD010000020">
    <property type="protein sequence ID" value="KAK7883983.1"/>
    <property type="molecule type" value="Genomic_DNA"/>
</dbReference>
<keyword evidence="5" id="KW-0677">Repeat</keyword>
<evidence type="ECO:0000256" key="7">
    <source>
        <dbReference type="ARBA" id="ARBA00022889"/>
    </source>
</evidence>
<dbReference type="GO" id="GO:0009888">
    <property type="term" value="P:tissue development"/>
    <property type="evidence" value="ECO:0007669"/>
    <property type="project" value="TreeGrafter"/>
</dbReference>
<dbReference type="Gene3D" id="2.170.300.10">
    <property type="entry name" value="Tie2 ligand-binding domain superfamily"/>
    <property type="match status" value="2"/>
</dbReference>
<keyword evidence="10" id="KW-0325">Glycoprotein</keyword>
<dbReference type="PROSITE" id="PS50027">
    <property type="entry name" value="EGF_LAM_2"/>
    <property type="match status" value="3"/>
</dbReference>
<dbReference type="Proteomes" id="UP001460270">
    <property type="component" value="Unassembled WGS sequence"/>
</dbReference>
<comment type="caution">
    <text evidence="12">Lacks conserved residue(s) required for the propagation of feature annotation.</text>
</comment>
<feature type="chain" id="PRO_5043945605" evidence="14">
    <location>
        <begin position="24"/>
        <end position="449"/>
    </location>
</feature>
<comment type="caution">
    <text evidence="17">The sequence shown here is derived from an EMBL/GenBank/DDBJ whole genome shotgun (WGS) entry which is preliminary data.</text>
</comment>
<dbReference type="SUPFAM" id="SSF57196">
    <property type="entry name" value="EGF/Laminin"/>
    <property type="match status" value="3"/>
</dbReference>
<dbReference type="InterPro" id="IPR008211">
    <property type="entry name" value="Laminin_N"/>
</dbReference>
<evidence type="ECO:0000256" key="14">
    <source>
        <dbReference type="SAM" id="SignalP"/>
    </source>
</evidence>
<dbReference type="GO" id="GO:0016477">
    <property type="term" value="P:cell migration"/>
    <property type="evidence" value="ECO:0007669"/>
    <property type="project" value="TreeGrafter"/>
</dbReference>
<name>A0AAW0N278_9GOBI</name>
<evidence type="ECO:0000256" key="10">
    <source>
        <dbReference type="ARBA" id="ARBA00023180"/>
    </source>
</evidence>
<evidence type="ECO:0000256" key="1">
    <source>
        <dbReference type="ARBA" id="ARBA00004302"/>
    </source>
</evidence>
<dbReference type="PANTHER" id="PTHR10574">
    <property type="entry name" value="NETRIN/LAMININ-RELATED"/>
    <property type="match status" value="1"/>
</dbReference>
<keyword evidence="11 12" id="KW-0424">Laminin EGF-like domain</keyword>
<comment type="subcellular location">
    <subcellularLocation>
        <location evidence="1">Secreted</location>
        <location evidence="1">Extracellular space</location>
        <location evidence="1">Extracellular matrix</location>
        <location evidence="1">Basement membrane</location>
    </subcellularLocation>
</comment>
<evidence type="ECO:0000313" key="17">
    <source>
        <dbReference type="EMBL" id="KAK7883983.1"/>
    </source>
</evidence>
<feature type="domain" description="Laminin N-terminal" evidence="16">
    <location>
        <begin position="35"/>
        <end position="243"/>
    </location>
</feature>
<evidence type="ECO:0000256" key="9">
    <source>
        <dbReference type="ARBA" id="ARBA00023157"/>
    </source>
</evidence>
<evidence type="ECO:0000256" key="11">
    <source>
        <dbReference type="ARBA" id="ARBA00023292"/>
    </source>
</evidence>
<dbReference type="PROSITE" id="PS01248">
    <property type="entry name" value="EGF_LAM_1"/>
    <property type="match status" value="1"/>
</dbReference>
<dbReference type="Pfam" id="PF00053">
    <property type="entry name" value="EGF_laminin"/>
    <property type="match status" value="2"/>
</dbReference>
<sequence length="449" mass="50185">MRSFSFICFVSMATALMMSSSWAEPEFPSAPHGCSDGSCYPATGNLLIGRAVNLSASSTCGLATPQSYCIVSHLQLSWENLICKRDSYDVLNNRRADRKQTTQWRVNNRNLHLSTFRPAAMIIERSADFGRTWRPYRYFAQNCSRTFPVVQPVGLRHINDVVCEERYSDIEPSTDGEVIYKVLDPAIHVKDPYSLDIQELLRITNLRINLTKLNTLGDDLLDRRSDVLQKYYYAIKELVVRGSCFCYGHASECAPVPGISAREQGMIHGRCVCKHNTEGLNCERCRDFHHDLPWSPAEAHDPHTCRECECHGHASSCHFDMAVYLATGNSSGGVCDQCLHNTMGRKCESCRPFYYKDPQRDLRDPQVCAPCDCDPVGSVEGGVCDGHTDLDSGQISGQCRCKTNVRGLRCDDCKEGFYGLSLSDPQGCQRDESQRESTAAHSGRASGRN</sequence>
<dbReference type="PANTHER" id="PTHR10574:SF197">
    <property type="entry name" value="LAMININ SUBUNIT BETA-1 ISOFORM X1"/>
    <property type="match status" value="1"/>
</dbReference>
<feature type="signal peptide" evidence="14">
    <location>
        <begin position="1"/>
        <end position="23"/>
    </location>
</feature>
<feature type="disulfide bond" evidence="12">
    <location>
        <begin position="338"/>
        <end position="347"/>
    </location>
</feature>
<keyword evidence="18" id="KW-1185">Reference proteome</keyword>
<feature type="domain" description="Laminin EGF-like" evidence="15">
    <location>
        <begin position="244"/>
        <end position="307"/>
    </location>
</feature>
<keyword evidence="2" id="KW-0964">Secreted</keyword>
<keyword evidence="8" id="KW-0175">Coiled coil</keyword>
<keyword evidence="3" id="KW-0272">Extracellular matrix</keyword>
<evidence type="ECO:0000313" key="18">
    <source>
        <dbReference type="Proteomes" id="UP001460270"/>
    </source>
</evidence>
<evidence type="ECO:0000256" key="12">
    <source>
        <dbReference type="PROSITE-ProRule" id="PRU00460"/>
    </source>
</evidence>
<dbReference type="InterPro" id="IPR050440">
    <property type="entry name" value="Laminin/Netrin_ECM"/>
</dbReference>
<protein>
    <submittedName>
        <fullName evidence="17">Uncharacterized protein</fullName>
    </submittedName>
</protein>
<dbReference type="Gene3D" id="2.60.120.260">
    <property type="entry name" value="Galactose-binding domain-like"/>
    <property type="match status" value="1"/>
</dbReference>
<evidence type="ECO:0000256" key="8">
    <source>
        <dbReference type="ARBA" id="ARBA00023054"/>
    </source>
</evidence>
<dbReference type="GO" id="GO:0007411">
    <property type="term" value="P:axon guidance"/>
    <property type="evidence" value="ECO:0007669"/>
    <property type="project" value="TreeGrafter"/>
</dbReference>
<dbReference type="Pfam" id="PF00055">
    <property type="entry name" value="Laminin_N"/>
    <property type="match status" value="2"/>
</dbReference>
<accession>A0AAW0N278</accession>
<evidence type="ECO:0000256" key="13">
    <source>
        <dbReference type="SAM" id="MobiDB-lite"/>
    </source>
</evidence>
<dbReference type="SMART" id="SM00136">
    <property type="entry name" value="LamNT"/>
    <property type="match status" value="1"/>
</dbReference>
<dbReference type="GO" id="GO:0009887">
    <property type="term" value="P:animal organ morphogenesis"/>
    <property type="evidence" value="ECO:0007669"/>
    <property type="project" value="TreeGrafter"/>
</dbReference>
<dbReference type="GO" id="GO:0070831">
    <property type="term" value="P:basement membrane assembly"/>
    <property type="evidence" value="ECO:0007669"/>
    <property type="project" value="TreeGrafter"/>
</dbReference>
<organism evidence="17 18">
    <name type="scientific">Mugilogobius chulae</name>
    <name type="common">yellowstripe goby</name>
    <dbReference type="NCBI Taxonomy" id="88201"/>
    <lineage>
        <taxon>Eukaryota</taxon>
        <taxon>Metazoa</taxon>
        <taxon>Chordata</taxon>
        <taxon>Craniata</taxon>
        <taxon>Vertebrata</taxon>
        <taxon>Euteleostomi</taxon>
        <taxon>Actinopterygii</taxon>
        <taxon>Neopterygii</taxon>
        <taxon>Teleostei</taxon>
        <taxon>Neoteleostei</taxon>
        <taxon>Acanthomorphata</taxon>
        <taxon>Gobiaria</taxon>
        <taxon>Gobiiformes</taxon>
        <taxon>Gobioidei</taxon>
        <taxon>Gobiidae</taxon>
        <taxon>Gobionellinae</taxon>
        <taxon>Mugilogobius</taxon>
    </lineage>
</organism>